<protein>
    <submittedName>
        <fullName evidence="2">Secreted protein</fullName>
    </submittedName>
</protein>
<accession>A0A7E4UXY4</accession>
<sequence>MPAISVPSMMLPYSAFVFLLLSGSCLVVASFRIPPYLLQHSKSSSHLVPAYKSMPDDHNNHHIPRMALALHQVSAGHTVNSQQRTRRSFYDDDFDVDSAMSSFNSLCSRIRRRSPSAQRSSKYLISSLCRSLGG</sequence>
<reference evidence="1" key="1">
    <citation type="journal article" date="2013" name="Genetics">
        <title>The draft genome and transcriptome of Panagrellus redivivus are shaped by the harsh demands of a free-living lifestyle.</title>
        <authorList>
            <person name="Srinivasan J."/>
            <person name="Dillman A.R."/>
            <person name="Macchietto M.G."/>
            <person name="Heikkinen L."/>
            <person name="Lakso M."/>
            <person name="Fracchia K.M."/>
            <person name="Antoshechkin I."/>
            <person name="Mortazavi A."/>
            <person name="Wong G."/>
            <person name="Sternberg P.W."/>
        </authorList>
    </citation>
    <scope>NUCLEOTIDE SEQUENCE [LARGE SCALE GENOMIC DNA]</scope>
    <source>
        <strain evidence="1">MT8872</strain>
    </source>
</reference>
<keyword evidence="1" id="KW-1185">Reference proteome</keyword>
<dbReference type="Proteomes" id="UP000492821">
    <property type="component" value="Unassembled WGS sequence"/>
</dbReference>
<evidence type="ECO:0000313" key="2">
    <source>
        <dbReference type="WBParaSite" id="Pan_g13776.t1"/>
    </source>
</evidence>
<dbReference type="AlphaFoldDB" id="A0A7E4UXY4"/>
<name>A0A7E4UXY4_PANRE</name>
<evidence type="ECO:0000313" key="1">
    <source>
        <dbReference type="Proteomes" id="UP000492821"/>
    </source>
</evidence>
<proteinExistence type="predicted"/>
<organism evidence="1 2">
    <name type="scientific">Panagrellus redivivus</name>
    <name type="common">Microworm</name>
    <dbReference type="NCBI Taxonomy" id="6233"/>
    <lineage>
        <taxon>Eukaryota</taxon>
        <taxon>Metazoa</taxon>
        <taxon>Ecdysozoa</taxon>
        <taxon>Nematoda</taxon>
        <taxon>Chromadorea</taxon>
        <taxon>Rhabditida</taxon>
        <taxon>Tylenchina</taxon>
        <taxon>Panagrolaimomorpha</taxon>
        <taxon>Panagrolaimoidea</taxon>
        <taxon>Panagrolaimidae</taxon>
        <taxon>Panagrellus</taxon>
    </lineage>
</organism>
<dbReference type="WBParaSite" id="Pan_g13776.t1">
    <property type="protein sequence ID" value="Pan_g13776.t1"/>
    <property type="gene ID" value="Pan_g13776"/>
</dbReference>
<reference evidence="2" key="2">
    <citation type="submission" date="2020-10" db="UniProtKB">
        <authorList>
            <consortium name="WormBaseParasite"/>
        </authorList>
    </citation>
    <scope>IDENTIFICATION</scope>
</reference>